<keyword evidence="1" id="KW-0175">Coiled coil</keyword>
<name>A0A7S2BLF7_9STRA</name>
<gene>
    <name evidence="2" type="ORF">DSPE1174_LOCUS8486</name>
</gene>
<sequence length="236" mass="26556">MDGEKKLNRTAQDVEQDLRKYTRQLVDQAERDGLLRSFEPQPGSDYVPTIERLFEGKYIIGTWRRSPYRPAAFPLALMGSMTSMSVTLGTFDQSCVVWRFTLKSPPVDEAFIATMECHELGEKPHGLTADLDLVSDTSRSLEWLVQAYEPFRGDSLDIAVTIRSSIDGRFLCSNESTKKVALLTKHDADIRDAVGNFVWNIAWECSPELSPATGGDLDFLDKYLTETNTDMGMDLL</sequence>
<reference evidence="2" key="1">
    <citation type="submission" date="2021-01" db="EMBL/GenBank/DDBJ databases">
        <authorList>
            <person name="Corre E."/>
            <person name="Pelletier E."/>
            <person name="Niang G."/>
            <person name="Scheremetjew M."/>
            <person name="Finn R."/>
            <person name="Kale V."/>
            <person name="Holt S."/>
            <person name="Cochrane G."/>
            <person name="Meng A."/>
            <person name="Brown T."/>
            <person name="Cohen L."/>
        </authorList>
    </citation>
    <scope>NUCLEOTIDE SEQUENCE</scope>
    <source>
        <strain evidence="2">CCMP1381</strain>
    </source>
</reference>
<feature type="coiled-coil region" evidence="1">
    <location>
        <begin position="4"/>
        <end position="31"/>
    </location>
</feature>
<evidence type="ECO:0000313" key="2">
    <source>
        <dbReference type="EMBL" id="CAD9400539.1"/>
    </source>
</evidence>
<proteinExistence type="predicted"/>
<dbReference type="AlphaFoldDB" id="A0A7S2BLF7"/>
<protein>
    <submittedName>
        <fullName evidence="2">Uncharacterized protein</fullName>
    </submittedName>
</protein>
<organism evidence="2">
    <name type="scientific">Octactis speculum</name>
    <dbReference type="NCBI Taxonomy" id="3111310"/>
    <lineage>
        <taxon>Eukaryota</taxon>
        <taxon>Sar</taxon>
        <taxon>Stramenopiles</taxon>
        <taxon>Ochrophyta</taxon>
        <taxon>Dictyochophyceae</taxon>
        <taxon>Dictyochales</taxon>
        <taxon>Dictyochaceae</taxon>
        <taxon>Octactis</taxon>
    </lineage>
</organism>
<accession>A0A7S2BLF7</accession>
<dbReference type="EMBL" id="HBGS01016198">
    <property type="protein sequence ID" value="CAD9400539.1"/>
    <property type="molecule type" value="Transcribed_RNA"/>
</dbReference>
<evidence type="ECO:0000256" key="1">
    <source>
        <dbReference type="SAM" id="Coils"/>
    </source>
</evidence>